<comment type="similarity">
    <text evidence="1">Belongs to the carbohydrate kinase PfkB family.</text>
</comment>
<evidence type="ECO:0000313" key="6">
    <source>
        <dbReference type="Proteomes" id="UP000028623"/>
    </source>
</evidence>
<dbReference type="RefSeq" id="WP_034976883.1">
    <property type="nucleotide sequence ID" value="NZ_FOFI01000001.1"/>
</dbReference>
<dbReference type="GO" id="GO:0005829">
    <property type="term" value="C:cytosol"/>
    <property type="evidence" value="ECO:0007669"/>
    <property type="project" value="TreeGrafter"/>
</dbReference>
<accession>A0A085BF94</accession>
<dbReference type="InterPro" id="IPR002139">
    <property type="entry name" value="Ribo/fructo_kinase"/>
</dbReference>
<name>A0A085BF94_9FLAO</name>
<dbReference type="PANTHER" id="PTHR10584">
    <property type="entry name" value="SUGAR KINASE"/>
    <property type="match status" value="1"/>
</dbReference>
<dbReference type="InterPro" id="IPR029056">
    <property type="entry name" value="Ribokinase-like"/>
</dbReference>
<dbReference type="GO" id="GO:0006796">
    <property type="term" value="P:phosphate-containing compound metabolic process"/>
    <property type="evidence" value="ECO:0007669"/>
    <property type="project" value="UniProtKB-ARBA"/>
</dbReference>
<dbReference type="PROSITE" id="PS00583">
    <property type="entry name" value="PFKB_KINASES_1"/>
    <property type="match status" value="1"/>
</dbReference>
<dbReference type="SUPFAM" id="SSF53613">
    <property type="entry name" value="Ribokinase-like"/>
    <property type="match status" value="1"/>
</dbReference>
<dbReference type="PANTHER" id="PTHR10584:SF166">
    <property type="entry name" value="RIBOKINASE"/>
    <property type="match status" value="1"/>
</dbReference>
<evidence type="ECO:0000256" key="3">
    <source>
        <dbReference type="ARBA" id="ARBA00022777"/>
    </source>
</evidence>
<dbReference type="PRINTS" id="PR00990">
    <property type="entry name" value="RIBOKINASE"/>
</dbReference>
<evidence type="ECO:0000313" key="5">
    <source>
        <dbReference type="EMBL" id="KFC21139.1"/>
    </source>
</evidence>
<comment type="caution">
    <text evidence="5">The sequence shown here is derived from an EMBL/GenBank/DDBJ whole genome shotgun (WGS) entry which is preliminary data.</text>
</comment>
<dbReference type="InterPro" id="IPR002173">
    <property type="entry name" value="Carboh/pur_kinase_PfkB_CS"/>
</dbReference>
<dbReference type="OrthoDB" id="9775849at2"/>
<protein>
    <submittedName>
        <fullName evidence="5">Sugar kinase</fullName>
    </submittedName>
</protein>
<keyword evidence="6" id="KW-1185">Reference proteome</keyword>
<dbReference type="GO" id="GO:0016301">
    <property type="term" value="F:kinase activity"/>
    <property type="evidence" value="ECO:0007669"/>
    <property type="project" value="UniProtKB-KW"/>
</dbReference>
<evidence type="ECO:0000259" key="4">
    <source>
        <dbReference type="Pfam" id="PF00294"/>
    </source>
</evidence>
<keyword evidence="3 5" id="KW-0418">Kinase</keyword>
<dbReference type="InterPro" id="IPR011611">
    <property type="entry name" value="PfkB_dom"/>
</dbReference>
<proteinExistence type="inferred from homology"/>
<sequence length="302" mass="32640">MKLSNTKPQIVVVGSSSIDLILKTTIIPTANKTVLARNLSSYLGGKGANQAIATSRLGAHTSLVSCVGMDPYGQQVLRNLDDEGVNVAYVCEDEDEATGTAYVTASDEGNSIVVVPAANYNLGSKNIDEAEKYLNAADLILTQMEIPTKTVEYLFKKAKKLNKKIGIYAAPASRLSDELIDYATFIVAKSTDLEVIFGQGNHEDIIKHLPNKLFVRDGANSTSYFDGSEMKYFRKNPSTEAHSMGLGDAFTSGFSIALLHGNSIEDCVKFGNEVALKAADYRGSQKGLPYLAEMKELISLAY</sequence>
<dbReference type="eggNOG" id="COG0524">
    <property type="taxonomic scope" value="Bacteria"/>
</dbReference>
<dbReference type="EMBL" id="JPLY01000004">
    <property type="protein sequence ID" value="KFC21139.1"/>
    <property type="molecule type" value="Genomic_DNA"/>
</dbReference>
<dbReference type="STRING" id="421072.SAMN04488097_0511"/>
<feature type="domain" description="Carbohydrate kinase PfkB" evidence="4">
    <location>
        <begin position="9"/>
        <end position="289"/>
    </location>
</feature>
<evidence type="ECO:0000256" key="2">
    <source>
        <dbReference type="ARBA" id="ARBA00022679"/>
    </source>
</evidence>
<gene>
    <name evidence="5" type="ORF">IO89_13075</name>
</gene>
<organism evidence="5 6">
    <name type="scientific">Epilithonimonas lactis</name>
    <dbReference type="NCBI Taxonomy" id="421072"/>
    <lineage>
        <taxon>Bacteria</taxon>
        <taxon>Pseudomonadati</taxon>
        <taxon>Bacteroidota</taxon>
        <taxon>Flavobacteriia</taxon>
        <taxon>Flavobacteriales</taxon>
        <taxon>Weeksellaceae</taxon>
        <taxon>Chryseobacterium group</taxon>
        <taxon>Epilithonimonas</taxon>
    </lineage>
</organism>
<evidence type="ECO:0000256" key="1">
    <source>
        <dbReference type="ARBA" id="ARBA00010688"/>
    </source>
</evidence>
<dbReference type="AlphaFoldDB" id="A0A085BF94"/>
<dbReference type="Gene3D" id="3.40.1190.20">
    <property type="match status" value="1"/>
</dbReference>
<dbReference type="Pfam" id="PF00294">
    <property type="entry name" value="PfkB"/>
    <property type="match status" value="1"/>
</dbReference>
<keyword evidence="2" id="KW-0808">Transferase</keyword>
<reference evidence="5 6" key="1">
    <citation type="submission" date="2014-07" db="EMBL/GenBank/DDBJ databases">
        <title>Epilithonimonas lactis LMG 22401 Genome.</title>
        <authorList>
            <person name="Pipes S.E."/>
            <person name="Stropko S.J."/>
        </authorList>
    </citation>
    <scope>NUCLEOTIDE SEQUENCE [LARGE SCALE GENOMIC DNA]</scope>
    <source>
        <strain evidence="5 6">LMG 24401</strain>
    </source>
</reference>
<dbReference type="Proteomes" id="UP000028623">
    <property type="component" value="Unassembled WGS sequence"/>
</dbReference>